<evidence type="ECO:0000256" key="1">
    <source>
        <dbReference type="ARBA" id="ARBA00006271"/>
    </source>
</evidence>
<accession>A0ABR6YUT8</accession>
<keyword evidence="2 7" id="KW-0547">Nucleotide-binding</keyword>
<dbReference type="InterPro" id="IPR017261">
    <property type="entry name" value="DNA_mismatch_repair_MutS/MSH"/>
</dbReference>
<name>A0ABR6YUT8_9FIRM</name>
<protein>
    <recommendedName>
        <fullName evidence="7 8">DNA mismatch repair protein MutS</fullName>
    </recommendedName>
</protein>
<dbReference type="Pfam" id="PF01624">
    <property type="entry name" value="MutS_I"/>
    <property type="match status" value="1"/>
</dbReference>
<comment type="caution">
    <text evidence="11">The sequence shown here is derived from an EMBL/GenBank/DDBJ whole genome shotgun (WGS) entry which is preliminary data.</text>
</comment>
<dbReference type="Gene3D" id="3.30.420.110">
    <property type="entry name" value="MutS, connector domain"/>
    <property type="match status" value="1"/>
</dbReference>
<dbReference type="Pfam" id="PF05190">
    <property type="entry name" value="MutS_IV"/>
    <property type="match status" value="1"/>
</dbReference>
<comment type="function">
    <text evidence="7">This protein is involved in the repair of mismatches in DNA. It is possible that it carries out the mismatch recognition step. This protein has a weak ATPase activity.</text>
</comment>
<dbReference type="SMART" id="SM00534">
    <property type="entry name" value="MUTSac"/>
    <property type="match status" value="1"/>
</dbReference>
<dbReference type="InterPro" id="IPR036187">
    <property type="entry name" value="DNA_mismatch_repair_MutS_sf"/>
</dbReference>
<keyword evidence="3 7" id="KW-0227">DNA damage</keyword>
<evidence type="ECO:0000256" key="8">
    <source>
        <dbReference type="NCBIfam" id="TIGR01070"/>
    </source>
</evidence>
<dbReference type="InterPro" id="IPR000432">
    <property type="entry name" value="DNA_mismatch_repair_MutS_C"/>
</dbReference>
<dbReference type="HAMAP" id="MF_00096">
    <property type="entry name" value="MutS"/>
    <property type="match status" value="1"/>
</dbReference>
<keyword evidence="4 7" id="KW-0067">ATP-binding</keyword>
<dbReference type="EMBL" id="WJBE01000003">
    <property type="protein sequence ID" value="MBC3898962.1"/>
    <property type="molecule type" value="Genomic_DNA"/>
</dbReference>
<dbReference type="PROSITE" id="PS00486">
    <property type="entry name" value="DNA_MISMATCH_REPAIR_2"/>
    <property type="match status" value="1"/>
</dbReference>
<dbReference type="CDD" id="cd03284">
    <property type="entry name" value="ABC_MutS1"/>
    <property type="match status" value="1"/>
</dbReference>
<evidence type="ECO:0000313" key="11">
    <source>
        <dbReference type="EMBL" id="MBC3898962.1"/>
    </source>
</evidence>
<evidence type="ECO:0000256" key="5">
    <source>
        <dbReference type="ARBA" id="ARBA00023125"/>
    </source>
</evidence>
<evidence type="ECO:0000256" key="3">
    <source>
        <dbReference type="ARBA" id="ARBA00022763"/>
    </source>
</evidence>
<dbReference type="SMART" id="SM00533">
    <property type="entry name" value="MUTSd"/>
    <property type="match status" value="1"/>
</dbReference>
<sequence length="889" mass="99872">MAQLTPMMTQYLQIHEEVPDALLFFRMGDFYEMFFDDALTASRELEIALTGRDCGLEERAPMCGVPHHAAQNYITRLVEKGYKVAICEQMEDPKEAKGIVRREIIRVISPGTISEGKLLESKKNNYLMALFLENNTLGLASLDVSTGDFYVTQITAKTREQWLSQLSDEIGRLLPAEIILNPALFRDSQALALIENSFGILASLYPEKYFSVKNGSKRITDQFQVFALGALDLERRDHAIAAAGALLLYLDETQKRALTHIKTIRYYNSKDYMVLDLSTRRNLELTQTLRTLEKKGSLLGVLDKTITAMGGRTLRRWVEAPLLNRDAILERQGGVSAFYSNAAHLPAFKSIMTKVYDLERLCGKLAFGTINPRDLLALKQSLGALPLIQDFMALLGSEKLGSLFDHDDLLTDIWEQIDKSIDEQAPIVLKDGHVIKTGYHQEIDEFREAAEKGQDWIRDLECRERERTGIKNLKVKYNRIFGYFIEVTKSNFDQVPEDYIRKQTLANAERYFTPELKEMENKILGAQEGLLRCETQVFQEIRDGLLAEIPRIQQKAREVAELDAIYALATVALQNRYVCPEITEDNTLLIQNGRHPVVEDMIGTNHFIGNDCLLNQDDQRMLIITGPNMAGKSTFIRQVAIITLMAQIGSFVPADAAAIGVVDRIFTRVGASDDLASGQSTFMVEMTEVANILKNATSRSLVILDEIGRGTSTFDGISIAWAVVEYLHNEDSIGAKTLFATHYHELTELETLKSGIKNFSIRLKETPDGVIFLRKIIPGPADQSYGIEVAKLAGFPAGVTRRAQEILGHLESGEDTYRQELLVAEPTVLSGGKGAQLNFFDVAKAMTAEEEAALGVIREMNINEMSPIEVMNEIDQLRKKLNDRRKYEN</sequence>
<dbReference type="Gene3D" id="3.40.1170.10">
    <property type="entry name" value="DNA repair protein MutS, domain I"/>
    <property type="match status" value="1"/>
</dbReference>
<dbReference type="InterPro" id="IPR027417">
    <property type="entry name" value="P-loop_NTPase"/>
</dbReference>
<feature type="binding site" evidence="7">
    <location>
        <begin position="626"/>
        <end position="633"/>
    </location>
    <ligand>
        <name>ATP</name>
        <dbReference type="ChEBI" id="CHEBI:30616"/>
    </ligand>
</feature>
<proteinExistence type="inferred from homology"/>
<dbReference type="SUPFAM" id="SSF48334">
    <property type="entry name" value="DNA repair protein MutS, domain III"/>
    <property type="match status" value="1"/>
</dbReference>
<dbReference type="InterPro" id="IPR007696">
    <property type="entry name" value="DNA_mismatch_repair_MutS_core"/>
</dbReference>
<dbReference type="Pfam" id="PF00488">
    <property type="entry name" value="MutS_V"/>
    <property type="match status" value="1"/>
</dbReference>
<dbReference type="PIRSF" id="PIRSF037677">
    <property type="entry name" value="DNA_mis_repair_Msh6"/>
    <property type="match status" value="1"/>
</dbReference>
<organism evidence="11 12">
    <name type="scientific">Acetobacterium malicum</name>
    <dbReference type="NCBI Taxonomy" id="52692"/>
    <lineage>
        <taxon>Bacteria</taxon>
        <taxon>Bacillati</taxon>
        <taxon>Bacillota</taxon>
        <taxon>Clostridia</taxon>
        <taxon>Eubacteriales</taxon>
        <taxon>Eubacteriaceae</taxon>
        <taxon>Acetobacterium</taxon>
    </lineage>
</organism>
<comment type="similarity">
    <text evidence="1 7 9">Belongs to the DNA mismatch repair MutS family.</text>
</comment>
<dbReference type="RefSeq" id="WP_186893546.1">
    <property type="nucleotide sequence ID" value="NZ_WJBE01000003.1"/>
</dbReference>
<evidence type="ECO:0000256" key="4">
    <source>
        <dbReference type="ARBA" id="ARBA00022840"/>
    </source>
</evidence>
<dbReference type="NCBIfam" id="TIGR01070">
    <property type="entry name" value="mutS1"/>
    <property type="match status" value="1"/>
</dbReference>
<evidence type="ECO:0000259" key="10">
    <source>
        <dbReference type="PROSITE" id="PS00486"/>
    </source>
</evidence>
<evidence type="ECO:0000256" key="2">
    <source>
        <dbReference type="ARBA" id="ARBA00022741"/>
    </source>
</evidence>
<dbReference type="Pfam" id="PF05192">
    <property type="entry name" value="MutS_III"/>
    <property type="match status" value="1"/>
</dbReference>
<dbReference type="Gene3D" id="3.40.50.300">
    <property type="entry name" value="P-loop containing nucleotide triphosphate hydrolases"/>
    <property type="match status" value="1"/>
</dbReference>
<keyword evidence="5 7" id="KW-0238">DNA-binding</keyword>
<reference evidence="11 12" key="1">
    <citation type="journal article" date="2020" name="mSystems">
        <title>Defining Genomic and Predicted Metabolic Features of the Acetobacterium Genus.</title>
        <authorList>
            <person name="Ross D.E."/>
            <person name="Marshall C.W."/>
            <person name="Gulliver D."/>
            <person name="May H.D."/>
            <person name="Norman R.S."/>
        </authorList>
    </citation>
    <scope>NUCLEOTIDE SEQUENCE [LARGE SCALE GENOMIC DNA]</scope>
    <source>
        <strain evidence="11 12">DSM 4132</strain>
    </source>
</reference>
<dbReference type="InterPro" id="IPR007695">
    <property type="entry name" value="DNA_mismatch_repair_MutS-lik_N"/>
</dbReference>
<dbReference type="InterPro" id="IPR005748">
    <property type="entry name" value="DNA_mismatch_repair_MutS"/>
</dbReference>
<dbReference type="Proteomes" id="UP000622405">
    <property type="component" value="Unassembled WGS sequence"/>
</dbReference>
<dbReference type="PANTHER" id="PTHR11361:SF34">
    <property type="entry name" value="DNA MISMATCH REPAIR PROTEIN MSH1, MITOCHONDRIAL"/>
    <property type="match status" value="1"/>
</dbReference>
<feature type="domain" description="DNA mismatch repair proteins mutS family" evidence="10">
    <location>
        <begin position="700"/>
        <end position="716"/>
    </location>
</feature>
<dbReference type="SUPFAM" id="SSF53150">
    <property type="entry name" value="DNA repair protein MutS, domain II"/>
    <property type="match status" value="1"/>
</dbReference>
<dbReference type="SUPFAM" id="SSF55271">
    <property type="entry name" value="DNA repair protein MutS, domain I"/>
    <property type="match status" value="1"/>
</dbReference>
<evidence type="ECO:0000256" key="7">
    <source>
        <dbReference type="HAMAP-Rule" id="MF_00096"/>
    </source>
</evidence>
<evidence type="ECO:0000313" key="12">
    <source>
        <dbReference type="Proteomes" id="UP000622405"/>
    </source>
</evidence>
<evidence type="ECO:0000256" key="9">
    <source>
        <dbReference type="RuleBase" id="RU003756"/>
    </source>
</evidence>
<dbReference type="SUPFAM" id="SSF52540">
    <property type="entry name" value="P-loop containing nucleoside triphosphate hydrolases"/>
    <property type="match status" value="1"/>
</dbReference>
<dbReference type="Gene3D" id="1.10.1420.10">
    <property type="match status" value="2"/>
</dbReference>
<dbReference type="InterPro" id="IPR016151">
    <property type="entry name" value="DNA_mismatch_repair_MutS_N"/>
</dbReference>
<evidence type="ECO:0000256" key="6">
    <source>
        <dbReference type="ARBA" id="ARBA00023204"/>
    </source>
</evidence>
<dbReference type="Pfam" id="PF05188">
    <property type="entry name" value="MutS_II"/>
    <property type="match status" value="1"/>
</dbReference>
<dbReference type="InterPro" id="IPR007861">
    <property type="entry name" value="DNA_mismatch_repair_MutS_clamp"/>
</dbReference>
<dbReference type="InterPro" id="IPR036678">
    <property type="entry name" value="MutS_con_dom_sf"/>
</dbReference>
<keyword evidence="12" id="KW-1185">Reference proteome</keyword>
<dbReference type="InterPro" id="IPR007860">
    <property type="entry name" value="DNA_mmatch_repair_MutS_con_dom"/>
</dbReference>
<gene>
    <name evidence="7 11" type="primary">mutS</name>
    <name evidence="11" type="ORF">GH811_04965</name>
</gene>
<dbReference type="NCBIfam" id="NF003810">
    <property type="entry name" value="PRK05399.1"/>
    <property type="match status" value="1"/>
</dbReference>
<dbReference type="PANTHER" id="PTHR11361">
    <property type="entry name" value="DNA MISMATCH REPAIR PROTEIN MUTS FAMILY MEMBER"/>
    <property type="match status" value="1"/>
</dbReference>
<keyword evidence="6 7" id="KW-0234">DNA repair</keyword>
<dbReference type="InterPro" id="IPR045076">
    <property type="entry name" value="MutS"/>
</dbReference>